<comment type="caution">
    <text evidence="1">The sequence shown here is derived from an EMBL/GenBank/DDBJ whole genome shotgun (WGS) entry which is preliminary data.</text>
</comment>
<dbReference type="Gene3D" id="3.40.220.10">
    <property type="entry name" value="Leucine Aminopeptidase, subunit E, domain 1"/>
    <property type="match status" value="1"/>
</dbReference>
<evidence type="ECO:0000313" key="2">
    <source>
        <dbReference type="Proteomes" id="UP000829685"/>
    </source>
</evidence>
<dbReference type="EMBL" id="JAFIMR010000040">
    <property type="protein sequence ID" value="KAI1857454.1"/>
    <property type="molecule type" value="Genomic_DNA"/>
</dbReference>
<dbReference type="OrthoDB" id="6082470at2759"/>
<evidence type="ECO:0000313" key="1">
    <source>
        <dbReference type="EMBL" id="KAI1857454.1"/>
    </source>
</evidence>
<keyword evidence="2" id="KW-1185">Reference proteome</keyword>
<dbReference type="AlphaFoldDB" id="A0A9Q0AHR2"/>
<dbReference type="SUPFAM" id="SSF52949">
    <property type="entry name" value="Macro domain-like"/>
    <property type="match status" value="1"/>
</dbReference>
<evidence type="ECO:0008006" key="3">
    <source>
        <dbReference type="Google" id="ProtNLM"/>
    </source>
</evidence>
<organism evidence="1 2">
    <name type="scientific">Neoarthrinium moseri</name>
    <dbReference type="NCBI Taxonomy" id="1658444"/>
    <lineage>
        <taxon>Eukaryota</taxon>
        <taxon>Fungi</taxon>
        <taxon>Dikarya</taxon>
        <taxon>Ascomycota</taxon>
        <taxon>Pezizomycotina</taxon>
        <taxon>Sordariomycetes</taxon>
        <taxon>Xylariomycetidae</taxon>
        <taxon>Amphisphaeriales</taxon>
        <taxon>Apiosporaceae</taxon>
        <taxon>Neoarthrinium</taxon>
    </lineage>
</organism>
<gene>
    <name evidence="1" type="ORF">JX265_011189</name>
</gene>
<reference evidence="1" key="1">
    <citation type="submission" date="2021-03" db="EMBL/GenBank/DDBJ databases">
        <title>Revisited historic fungal species revealed as producer of novel bioactive compounds through whole genome sequencing and comparative genomics.</title>
        <authorList>
            <person name="Vignolle G.A."/>
            <person name="Hochenegger N."/>
            <person name="Mach R.L."/>
            <person name="Mach-Aigner A.R."/>
            <person name="Javad Rahimi M."/>
            <person name="Salim K.A."/>
            <person name="Chan C.M."/>
            <person name="Lim L.B.L."/>
            <person name="Cai F."/>
            <person name="Druzhinina I.S."/>
            <person name="U'Ren J.M."/>
            <person name="Derntl C."/>
        </authorList>
    </citation>
    <scope>NUCLEOTIDE SEQUENCE</scope>
    <source>
        <strain evidence="1">TUCIM 5799</strain>
    </source>
</reference>
<proteinExistence type="predicted"/>
<dbReference type="InterPro" id="IPR043472">
    <property type="entry name" value="Macro_dom-like"/>
</dbReference>
<accession>A0A9Q0AHR2</accession>
<protein>
    <recommendedName>
        <fullName evidence="3">Macro domain-like protein</fullName>
    </recommendedName>
</protein>
<dbReference type="Proteomes" id="UP000829685">
    <property type="component" value="Unassembled WGS sequence"/>
</dbReference>
<name>A0A9Q0AHR2_9PEZI</name>
<sequence>MTSAASPSILPHIHLLAYDPAAAEAWEAALKLYNFKPEGSNNPVSWLTSALTSSSSTTPSRPQAVPAAASLLRYTVHDGSLSAVDPAVRFDAVVSPANSYAILDGGFDDAISRAFSPADDYGAVTRAAQAAIYEKHRGYLPPGQCEIVALPAEWREDGRLRYGDGTGWGCAYVALCPTMRMPSRCDWDREVVYECVWSLLNAVERHNGSLDCAEGRSRRIESLLMTPLGTGTGYITYERWARQAALAIKHWVDAVEGEPERWQSRRWEDLARVEGEIKLTHRV</sequence>